<feature type="compositionally biased region" description="Low complexity" evidence="2">
    <location>
        <begin position="298"/>
        <end position="308"/>
    </location>
</feature>
<feature type="compositionally biased region" description="Pro residues" evidence="2">
    <location>
        <begin position="680"/>
        <end position="690"/>
    </location>
</feature>
<protein>
    <submittedName>
        <fullName evidence="3">N/A</fullName>
    </submittedName>
</protein>
<proteinExistence type="predicted"/>
<dbReference type="PANTHER" id="PTHR48148:SF3">
    <property type="entry name" value="KERATINOCYTE PROLINE-RICH PROTEIN"/>
    <property type="match status" value="1"/>
</dbReference>
<dbReference type="AlphaFoldDB" id="A0A5K1K7K8"/>
<dbReference type="EMBL" id="LR730170">
    <property type="protein sequence ID" value="VWP02390.1"/>
    <property type="molecule type" value="Genomic_DNA"/>
</dbReference>
<sequence>MIRIDLVHHMIPTDPDHRMTLTDLVRRMTLTDPARRMIHVTDHGMGSTMVHRDQVVIHMRRNGSIVHVLGHLDVIDTTTTGIGLAIILPDIMGIHIITARTRGTLGVADSSDPILVPILLNTGRRVVMIRVIDPVRELQNTTREVIMAGLADLALLSIREGVIAQRVPATLAIPTVHQRDIARNLRMMTAMDVLPHHAPAILAVPPPHAVVVAHSGPSDVGLADAEQERQNRFDELAGALDRTIVDLQDGEEKREQNYRANEEERERIFIENERRRDIEAEQRREAVWKELEDRLSALPPAMPAGPAGSPTPPGGGSFAGDVPTPEPSPPPSTLAPAGPQADDAASIVESMREAASRHAEDIREVIRLEREAAQAERERAQELDQAERNRMHDEYSAHIRALENELSAVRKELEDDKMARATEEAERHERERAEMLEQNDMMRNQLGDLTNLVTEQRDEIARKRELADERWETKQVRWEEKDAQDAATRNMLEQILANQTDMMNATAASKDELMEEMRNNQRQALDAIEQQRIAYEGTIREMAEAWRADCEQRKVETIEAVKATANEQVPYNVQGYLDEFSRSLATEVRMLLSEVGKLREDKRNLEFHIGELLTFKAKYGPEGQFDPSWKPNMTCVPADAAPAPEPVPEPEPEVPQHAPSAWRTIPTRGSRRSRRTQAAPAPPPPEPVPPATQSWATWQPNPAFQPSPPIQPVEHLLGPPQGSPGLFGPRSPRDSIVR</sequence>
<keyword evidence="1" id="KW-0175">Coiled coil</keyword>
<gene>
    <name evidence="3" type="primary">I1R980</name>
</gene>
<feature type="coiled-coil region" evidence="1">
    <location>
        <begin position="358"/>
        <end position="445"/>
    </location>
</feature>
<feature type="coiled-coil region" evidence="1">
    <location>
        <begin position="503"/>
        <end position="534"/>
    </location>
</feature>
<feature type="region of interest" description="Disordered" evidence="2">
    <location>
        <begin position="630"/>
        <end position="738"/>
    </location>
</feature>
<evidence type="ECO:0000256" key="2">
    <source>
        <dbReference type="SAM" id="MobiDB-lite"/>
    </source>
</evidence>
<name>A0A5K1K7K8_9APHY</name>
<accession>A0A5K1K7K8</accession>
<organism evidence="3">
    <name type="scientific">Ganoderma boninense</name>
    <dbReference type="NCBI Taxonomy" id="34458"/>
    <lineage>
        <taxon>Eukaryota</taxon>
        <taxon>Fungi</taxon>
        <taxon>Dikarya</taxon>
        <taxon>Basidiomycota</taxon>
        <taxon>Agaricomycotina</taxon>
        <taxon>Agaricomycetes</taxon>
        <taxon>Polyporales</taxon>
        <taxon>Polyporaceae</taxon>
        <taxon>Ganoderma</taxon>
    </lineage>
</organism>
<feature type="compositionally biased region" description="Polar residues" evidence="2">
    <location>
        <begin position="692"/>
        <end position="702"/>
    </location>
</feature>
<evidence type="ECO:0000256" key="1">
    <source>
        <dbReference type="SAM" id="Coils"/>
    </source>
</evidence>
<reference evidence="3" key="1">
    <citation type="submission" date="2019-10" db="EMBL/GenBank/DDBJ databases">
        <authorList>
            <person name="Nor Muhammad N."/>
        </authorList>
    </citation>
    <scope>NUCLEOTIDE SEQUENCE</scope>
</reference>
<evidence type="ECO:0000313" key="3">
    <source>
        <dbReference type="EMBL" id="VWP02390.1"/>
    </source>
</evidence>
<feature type="compositionally biased region" description="Pro residues" evidence="2">
    <location>
        <begin position="324"/>
        <end position="333"/>
    </location>
</feature>
<dbReference type="PANTHER" id="PTHR48148">
    <property type="entry name" value="KERATINOCYTE PROLINE-RICH PROTEIN"/>
    <property type="match status" value="1"/>
</dbReference>
<feature type="region of interest" description="Disordered" evidence="2">
    <location>
        <begin position="298"/>
        <end position="350"/>
    </location>
</feature>